<dbReference type="PANTHER" id="PTHR40841">
    <property type="entry name" value="SIDEROPHORE TRIACETYLFUSARININE C ESTERASE"/>
    <property type="match status" value="1"/>
</dbReference>
<dbReference type="Pfam" id="PF00756">
    <property type="entry name" value="Esterase"/>
    <property type="match status" value="1"/>
</dbReference>
<dbReference type="RefSeq" id="WP_092906846.1">
    <property type="nucleotide sequence ID" value="NZ_FOUZ01000003.1"/>
</dbReference>
<protein>
    <recommendedName>
        <fullName evidence="6">Esterase</fullName>
    </recommendedName>
</protein>
<feature type="chain" id="PRO_5011733716" description="Esterase" evidence="3">
    <location>
        <begin position="19"/>
        <end position="345"/>
    </location>
</feature>
<dbReference type="Gene3D" id="3.40.50.1820">
    <property type="entry name" value="alpha/beta hydrolase"/>
    <property type="match status" value="1"/>
</dbReference>
<dbReference type="PANTHER" id="PTHR40841:SF2">
    <property type="entry name" value="SIDEROPHORE-DEGRADING ESTERASE (EUROFUNG)"/>
    <property type="match status" value="1"/>
</dbReference>
<proteinExistence type="inferred from homology"/>
<dbReference type="InterPro" id="IPR052558">
    <property type="entry name" value="Siderophore_Hydrolase_D"/>
</dbReference>
<evidence type="ECO:0000313" key="4">
    <source>
        <dbReference type="EMBL" id="SFM87220.1"/>
    </source>
</evidence>
<keyword evidence="2" id="KW-0378">Hydrolase</keyword>
<dbReference type="GO" id="GO:0016788">
    <property type="term" value="F:hydrolase activity, acting on ester bonds"/>
    <property type="evidence" value="ECO:0007669"/>
    <property type="project" value="TreeGrafter"/>
</dbReference>
<accession>A0A1I4UEJ1</accession>
<keyword evidence="5" id="KW-1185">Reference proteome</keyword>
<dbReference type="OrthoDB" id="9784036at2"/>
<dbReference type="SUPFAM" id="SSF53474">
    <property type="entry name" value="alpha/beta-Hydrolases"/>
    <property type="match status" value="1"/>
</dbReference>
<dbReference type="InterPro" id="IPR000801">
    <property type="entry name" value="Esterase-like"/>
</dbReference>
<dbReference type="STRING" id="684065.SAMN05421738_103204"/>
<name>A0A1I4UEJ1_9FLAO</name>
<evidence type="ECO:0000256" key="3">
    <source>
        <dbReference type="SAM" id="SignalP"/>
    </source>
</evidence>
<organism evidence="4 5">
    <name type="scientific">Algoriella xinjiangensis</name>
    <dbReference type="NCBI Taxonomy" id="684065"/>
    <lineage>
        <taxon>Bacteria</taxon>
        <taxon>Pseudomonadati</taxon>
        <taxon>Bacteroidota</taxon>
        <taxon>Flavobacteriia</taxon>
        <taxon>Flavobacteriales</taxon>
        <taxon>Weeksellaceae</taxon>
        <taxon>Algoriella</taxon>
    </lineage>
</organism>
<evidence type="ECO:0000256" key="2">
    <source>
        <dbReference type="ARBA" id="ARBA00022801"/>
    </source>
</evidence>
<keyword evidence="3" id="KW-0732">Signal</keyword>
<gene>
    <name evidence="4" type="ORF">SAMN05421738_103204</name>
</gene>
<comment type="similarity">
    <text evidence="1">Belongs to the esterase D family.</text>
</comment>
<reference evidence="5" key="1">
    <citation type="submission" date="2016-10" db="EMBL/GenBank/DDBJ databases">
        <authorList>
            <person name="Varghese N."/>
            <person name="Submissions S."/>
        </authorList>
    </citation>
    <scope>NUCLEOTIDE SEQUENCE [LARGE SCALE GENOMIC DNA]</scope>
    <source>
        <strain evidence="5">XJ109</strain>
    </source>
</reference>
<sequence>MKKILYLCFIFLTQILFAQEKLTIADINIINSKKLNTNREIWVNLPESYSNPNLQKVNYPVIYVLDAEANFTFLTGVVNKFETGHYQEIPEFIIVGITNKNGDRSKDFTHVNDVNFLNFIQSELFPFVENNYRVNDFKMLIGHSLGGYFALKTMYNYPETFNAYVAHDPSIWFNDFELKKLYQNVKLVDFKNHFLMITQVGEKQNNGDLKGHYEGIRAVNELIKTSNNQSINYNYKQYADEEHGSIPMIGSIDFLRWIFDGYRINIKAVPSQSNLIESSFEKFSKRLNYTFQPSETYINLVANYLMKQNKNELAKYYFELNVTRFPESLQAKEQLKKFITSNKID</sequence>
<dbReference type="EMBL" id="FOUZ01000003">
    <property type="protein sequence ID" value="SFM87220.1"/>
    <property type="molecule type" value="Genomic_DNA"/>
</dbReference>
<dbReference type="AlphaFoldDB" id="A0A1I4UEJ1"/>
<evidence type="ECO:0000256" key="1">
    <source>
        <dbReference type="ARBA" id="ARBA00005622"/>
    </source>
</evidence>
<evidence type="ECO:0000313" key="5">
    <source>
        <dbReference type="Proteomes" id="UP000199149"/>
    </source>
</evidence>
<dbReference type="Proteomes" id="UP000199149">
    <property type="component" value="Unassembled WGS sequence"/>
</dbReference>
<dbReference type="InterPro" id="IPR029058">
    <property type="entry name" value="AB_hydrolase_fold"/>
</dbReference>
<feature type="signal peptide" evidence="3">
    <location>
        <begin position="1"/>
        <end position="18"/>
    </location>
</feature>
<evidence type="ECO:0008006" key="6">
    <source>
        <dbReference type="Google" id="ProtNLM"/>
    </source>
</evidence>